<dbReference type="EMBL" id="CP010802">
    <property type="protein sequence ID" value="ALC15165.1"/>
    <property type="molecule type" value="Genomic_DNA"/>
</dbReference>
<evidence type="ECO:0000259" key="1">
    <source>
        <dbReference type="Pfam" id="PF00753"/>
    </source>
</evidence>
<dbReference type="KEGG" id="des:DSOUD_0370"/>
<dbReference type="Proteomes" id="UP000057158">
    <property type="component" value="Chromosome"/>
</dbReference>
<evidence type="ECO:0000313" key="2">
    <source>
        <dbReference type="EMBL" id="ALC15165.1"/>
    </source>
</evidence>
<dbReference type="Pfam" id="PF00753">
    <property type="entry name" value="Lactamase_B"/>
    <property type="match status" value="1"/>
</dbReference>
<keyword evidence="3" id="KW-1185">Reference proteome</keyword>
<dbReference type="SUPFAM" id="SSF56281">
    <property type="entry name" value="Metallo-hydrolase/oxidoreductase"/>
    <property type="match status" value="1"/>
</dbReference>
<dbReference type="OrthoDB" id="9800940at2"/>
<reference evidence="2 3" key="1">
    <citation type="submission" date="2015-07" db="EMBL/GenBank/DDBJ databases">
        <title>Isolation and Genomic Characterization of a Novel Halophilic Metal-Reducing Deltaproteobacterium from the Deep Subsurface.</title>
        <authorList>
            <person name="Badalamenti J.P."/>
            <person name="Summers Z.M."/>
            <person name="Gralnick J.A."/>
            <person name="Bond D.R."/>
        </authorList>
    </citation>
    <scope>NUCLEOTIDE SEQUENCE [LARGE SCALE GENOMIC DNA]</scope>
    <source>
        <strain evidence="2 3">WTL</strain>
    </source>
</reference>
<dbReference type="PANTHER" id="PTHR46018">
    <property type="entry name" value="ZINC PHOSPHODIESTERASE ELAC PROTEIN 1"/>
    <property type="match status" value="1"/>
</dbReference>
<dbReference type="InterPro" id="IPR001279">
    <property type="entry name" value="Metallo-B-lactamas"/>
</dbReference>
<dbReference type="GO" id="GO:0042781">
    <property type="term" value="F:3'-tRNA processing endoribonuclease activity"/>
    <property type="evidence" value="ECO:0007669"/>
    <property type="project" value="TreeGrafter"/>
</dbReference>
<dbReference type="PATRIC" id="fig|1603606.3.peg.402"/>
<dbReference type="STRING" id="1603606.DSOUD_0370"/>
<accession>A0A0M4CXZ0</accession>
<dbReference type="NCBIfam" id="NF002558">
    <property type="entry name" value="PRK02126.1"/>
    <property type="match status" value="1"/>
</dbReference>
<sequence length="332" mass="36666">MRSVFYPTLVNGPFGDPALYVRLAHRGEALLFDCGDLHSLSTRQILKLSAVFVSHGHIDHLIGFDLLLRNFLCSRRPLLLYGPPGFAAQIGHRLAGYTWNLIESYPLTVIVREWGEEAGVEVRFRAAGGFRAEAGRDWLCFGGILMETPVWRVRCIPLDHGGIVSLAFLLEEPLHVAVHKDALESRGYAPGPWLNRFKDRVRQGDGGGEVVSVPLAAGGSQAVELEELCRQIAHTERGMKVCYVTDASPSEKNLRAIEALAADAHLLAIEATFARRDHSRAVERNHLTAALAGEIGRRARAARLLVFHHSPRYLDFPQLLRLEAEEAFGGGT</sequence>
<feature type="domain" description="Metallo-beta-lactamase" evidence="1">
    <location>
        <begin position="21"/>
        <end position="71"/>
    </location>
</feature>
<dbReference type="Gene3D" id="3.60.15.10">
    <property type="entry name" value="Ribonuclease Z/Hydroxyacylglutathione hydrolase-like"/>
    <property type="match status" value="1"/>
</dbReference>
<protein>
    <submittedName>
        <fullName evidence="2">Ribonuclease Z</fullName>
    </submittedName>
</protein>
<dbReference type="RefSeq" id="WP_053549395.1">
    <property type="nucleotide sequence ID" value="NZ_CP010802.1"/>
</dbReference>
<dbReference type="AlphaFoldDB" id="A0A0M4CXZ0"/>
<gene>
    <name evidence="2" type="ORF">DSOUD_0370</name>
</gene>
<name>A0A0M4CXZ0_9BACT</name>
<dbReference type="PANTHER" id="PTHR46018:SF7">
    <property type="entry name" value="RIBONUCLEASE Z"/>
    <property type="match status" value="1"/>
</dbReference>
<organism evidence="2 3">
    <name type="scientific">Desulfuromonas soudanensis</name>
    <dbReference type="NCBI Taxonomy" id="1603606"/>
    <lineage>
        <taxon>Bacteria</taxon>
        <taxon>Pseudomonadati</taxon>
        <taxon>Thermodesulfobacteriota</taxon>
        <taxon>Desulfuromonadia</taxon>
        <taxon>Desulfuromonadales</taxon>
        <taxon>Desulfuromonadaceae</taxon>
        <taxon>Desulfuromonas</taxon>
    </lineage>
</organism>
<proteinExistence type="predicted"/>
<dbReference type="InterPro" id="IPR036866">
    <property type="entry name" value="RibonucZ/Hydroxyglut_hydro"/>
</dbReference>
<evidence type="ECO:0000313" key="3">
    <source>
        <dbReference type="Proteomes" id="UP000057158"/>
    </source>
</evidence>